<keyword evidence="8 9" id="KW-0472">Membrane</keyword>
<keyword evidence="13" id="KW-1185">Reference proteome</keyword>
<evidence type="ECO:0000313" key="13">
    <source>
        <dbReference type="Proteomes" id="UP000261905"/>
    </source>
</evidence>
<dbReference type="PANTHER" id="PTHR24221">
    <property type="entry name" value="ATP-BINDING CASSETTE SUB-FAMILY B"/>
    <property type="match status" value="1"/>
</dbReference>
<keyword evidence="3" id="KW-1003">Cell membrane</keyword>
<evidence type="ECO:0000259" key="11">
    <source>
        <dbReference type="PROSITE" id="PS50929"/>
    </source>
</evidence>
<dbReference type="PROSITE" id="PS50929">
    <property type="entry name" value="ABC_TM1F"/>
    <property type="match status" value="1"/>
</dbReference>
<comment type="caution">
    <text evidence="12">The sequence shown here is derived from an EMBL/GenBank/DDBJ whole genome shotgun (WGS) entry which is preliminary data.</text>
</comment>
<keyword evidence="5" id="KW-0547">Nucleotide-binding</keyword>
<dbReference type="CDD" id="cd07346">
    <property type="entry name" value="ABC_6TM_exporters"/>
    <property type="match status" value="1"/>
</dbReference>
<evidence type="ECO:0000256" key="9">
    <source>
        <dbReference type="SAM" id="Phobius"/>
    </source>
</evidence>
<keyword evidence="4 9" id="KW-0812">Transmembrane</keyword>
<dbReference type="GO" id="GO:0005524">
    <property type="term" value="F:ATP binding"/>
    <property type="evidence" value="ECO:0007669"/>
    <property type="project" value="UniProtKB-KW"/>
</dbReference>
<evidence type="ECO:0000256" key="4">
    <source>
        <dbReference type="ARBA" id="ARBA00022692"/>
    </source>
</evidence>
<dbReference type="Gene3D" id="3.40.50.300">
    <property type="entry name" value="P-loop containing nucleotide triphosphate hydrolases"/>
    <property type="match status" value="1"/>
</dbReference>
<accession>A0A371PH56</accession>
<name>A0A371PH56_9BACL</name>
<dbReference type="Gene3D" id="1.20.1560.10">
    <property type="entry name" value="ABC transporter type 1, transmembrane domain"/>
    <property type="match status" value="1"/>
</dbReference>
<feature type="domain" description="ABC transmembrane type-1" evidence="11">
    <location>
        <begin position="32"/>
        <end position="309"/>
    </location>
</feature>
<reference evidence="12 13" key="1">
    <citation type="submission" date="2018-08" db="EMBL/GenBank/DDBJ databases">
        <title>Paenibacillus sp. M4BSY-1, whole genome shotgun sequence.</title>
        <authorList>
            <person name="Tuo L."/>
        </authorList>
    </citation>
    <scope>NUCLEOTIDE SEQUENCE [LARGE SCALE GENOMIC DNA]</scope>
    <source>
        <strain evidence="12 13">M4BSY-1</strain>
    </source>
</reference>
<evidence type="ECO:0000313" key="12">
    <source>
        <dbReference type="EMBL" id="REK74956.1"/>
    </source>
</evidence>
<dbReference type="GO" id="GO:0005886">
    <property type="term" value="C:plasma membrane"/>
    <property type="evidence" value="ECO:0007669"/>
    <property type="project" value="UniProtKB-SubCell"/>
</dbReference>
<evidence type="ECO:0000256" key="6">
    <source>
        <dbReference type="ARBA" id="ARBA00022840"/>
    </source>
</evidence>
<evidence type="ECO:0000256" key="7">
    <source>
        <dbReference type="ARBA" id="ARBA00022989"/>
    </source>
</evidence>
<dbReference type="InterPro" id="IPR017871">
    <property type="entry name" value="ABC_transporter-like_CS"/>
</dbReference>
<dbReference type="SUPFAM" id="SSF52540">
    <property type="entry name" value="P-loop containing nucleoside triphosphate hydrolases"/>
    <property type="match status" value="1"/>
</dbReference>
<dbReference type="InterPro" id="IPR011527">
    <property type="entry name" value="ABC1_TM_dom"/>
</dbReference>
<dbReference type="InterPro" id="IPR003593">
    <property type="entry name" value="AAA+_ATPase"/>
</dbReference>
<dbReference type="EMBL" id="QUBQ01000002">
    <property type="protein sequence ID" value="REK74956.1"/>
    <property type="molecule type" value="Genomic_DNA"/>
</dbReference>
<comment type="subcellular location">
    <subcellularLocation>
        <location evidence="1">Cell membrane</location>
        <topology evidence="1">Multi-pass membrane protein</topology>
    </subcellularLocation>
</comment>
<dbReference type="GO" id="GO:0016887">
    <property type="term" value="F:ATP hydrolysis activity"/>
    <property type="evidence" value="ECO:0007669"/>
    <property type="project" value="InterPro"/>
</dbReference>
<evidence type="ECO:0000256" key="2">
    <source>
        <dbReference type="ARBA" id="ARBA00022448"/>
    </source>
</evidence>
<organism evidence="12 13">
    <name type="scientific">Paenibacillus paeoniae</name>
    <dbReference type="NCBI Taxonomy" id="2292705"/>
    <lineage>
        <taxon>Bacteria</taxon>
        <taxon>Bacillati</taxon>
        <taxon>Bacillota</taxon>
        <taxon>Bacilli</taxon>
        <taxon>Bacillales</taxon>
        <taxon>Paenibacillaceae</taxon>
        <taxon>Paenibacillus</taxon>
    </lineage>
</organism>
<dbReference type="SUPFAM" id="SSF90123">
    <property type="entry name" value="ABC transporter transmembrane region"/>
    <property type="match status" value="1"/>
</dbReference>
<dbReference type="AlphaFoldDB" id="A0A371PH56"/>
<feature type="domain" description="ABC transporter" evidence="10">
    <location>
        <begin position="349"/>
        <end position="582"/>
    </location>
</feature>
<protein>
    <submittedName>
        <fullName evidence="12">ABC transporter ATP-binding protein</fullName>
    </submittedName>
</protein>
<dbReference type="RefSeq" id="WP_116046704.1">
    <property type="nucleotide sequence ID" value="NZ_QUBQ01000002.1"/>
</dbReference>
<dbReference type="PROSITE" id="PS00211">
    <property type="entry name" value="ABC_TRANSPORTER_1"/>
    <property type="match status" value="1"/>
</dbReference>
<dbReference type="GO" id="GO:0140359">
    <property type="term" value="F:ABC-type transporter activity"/>
    <property type="evidence" value="ECO:0007669"/>
    <property type="project" value="InterPro"/>
</dbReference>
<proteinExistence type="predicted"/>
<feature type="transmembrane region" description="Helical" evidence="9">
    <location>
        <begin position="167"/>
        <end position="185"/>
    </location>
</feature>
<feature type="transmembrane region" description="Helical" evidence="9">
    <location>
        <begin position="65"/>
        <end position="87"/>
    </location>
</feature>
<evidence type="ECO:0000256" key="8">
    <source>
        <dbReference type="ARBA" id="ARBA00023136"/>
    </source>
</evidence>
<dbReference type="GO" id="GO:0034040">
    <property type="term" value="F:ATPase-coupled lipid transmembrane transporter activity"/>
    <property type="evidence" value="ECO:0007669"/>
    <property type="project" value="TreeGrafter"/>
</dbReference>
<gene>
    <name evidence="12" type="ORF">DX130_15035</name>
</gene>
<feature type="transmembrane region" description="Helical" evidence="9">
    <location>
        <begin position="145"/>
        <end position="161"/>
    </location>
</feature>
<dbReference type="Proteomes" id="UP000261905">
    <property type="component" value="Unassembled WGS sequence"/>
</dbReference>
<dbReference type="Pfam" id="PF00005">
    <property type="entry name" value="ABC_tran"/>
    <property type="match status" value="1"/>
</dbReference>
<feature type="transmembrane region" description="Helical" evidence="9">
    <location>
        <begin position="245"/>
        <end position="265"/>
    </location>
</feature>
<keyword evidence="6 12" id="KW-0067">ATP-binding</keyword>
<dbReference type="InterPro" id="IPR027417">
    <property type="entry name" value="P-loop_NTPase"/>
</dbReference>
<sequence>MNTSSKQRSLSIIIHMLRRAKKHWLSYASVSLIAIFASLLPVGWAEAMRQLFDAAYALDGNALSTAALWFGAIFAAELIISFAKAFLMQRLSNRTTLNLQRDILNGLFLMRLAKYNSWHTGDKLQRMNQSAESAQTGMNEKLPELLQNVLSIVFLFAYLTVLSWQLMAGAIVIALLIPLLSNLLGKPIRLNQERTNTEQAVTDAALLDQLQGAEVTRSFNKRSDFNRKWVQQVEKTRRRWLRTEMYRAVTNSSIVVGFLLGQTYIFGMGAWMVVQGTLGIGAIAAFILSYERIIFPLAHIANTWAAVQDAIAHAGRVLELAEQPADSDSRAQGSDIVQKIAAWQEEADIRLEECTFRYGDKPVLQNFSATFRFGHKTAIVGPSGSGKSTLLKLLLGLYPPDGGIIRYGSTPLHEGNWKDWRELAAYLPQDSVILDASVADNIRIGKLDASDEEIRQAAMLANAHTFIEELPGGYEHRLGEGGGRLSGGQKQRLALARAYIRNPRVLLLDEPTSALDAANEAAMQEALRTIARGRTVIVVAHRLSTIRDADCILYVEDGQCVESGTHQELMHQQGRYAALVQAGEWQDTDTEGRIAQ</sequence>
<keyword evidence="7 9" id="KW-1133">Transmembrane helix</keyword>
<dbReference type="Pfam" id="PF00664">
    <property type="entry name" value="ABC_membrane"/>
    <property type="match status" value="1"/>
</dbReference>
<dbReference type="PROSITE" id="PS50893">
    <property type="entry name" value="ABC_TRANSPORTER_2"/>
    <property type="match status" value="1"/>
</dbReference>
<dbReference type="InterPro" id="IPR003439">
    <property type="entry name" value="ABC_transporter-like_ATP-bd"/>
</dbReference>
<feature type="transmembrane region" description="Helical" evidence="9">
    <location>
        <begin position="24"/>
        <end position="45"/>
    </location>
</feature>
<evidence type="ECO:0000256" key="1">
    <source>
        <dbReference type="ARBA" id="ARBA00004651"/>
    </source>
</evidence>
<evidence type="ECO:0000256" key="3">
    <source>
        <dbReference type="ARBA" id="ARBA00022475"/>
    </source>
</evidence>
<evidence type="ECO:0000259" key="10">
    <source>
        <dbReference type="PROSITE" id="PS50893"/>
    </source>
</evidence>
<dbReference type="FunFam" id="3.40.50.300:FF:000221">
    <property type="entry name" value="Multidrug ABC transporter ATP-binding protein"/>
    <property type="match status" value="1"/>
</dbReference>
<dbReference type="SMART" id="SM00382">
    <property type="entry name" value="AAA"/>
    <property type="match status" value="1"/>
</dbReference>
<dbReference type="OrthoDB" id="2525709at2"/>
<dbReference type="InterPro" id="IPR039421">
    <property type="entry name" value="Type_1_exporter"/>
</dbReference>
<keyword evidence="2" id="KW-0813">Transport</keyword>
<dbReference type="InterPro" id="IPR036640">
    <property type="entry name" value="ABC1_TM_sf"/>
</dbReference>
<dbReference type="PANTHER" id="PTHR24221:SF654">
    <property type="entry name" value="ATP-BINDING CASSETTE SUB-FAMILY B MEMBER 6"/>
    <property type="match status" value="1"/>
</dbReference>
<evidence type="ECO:0000256" key="5">
    <source>
        <dbReference type="ARBA" id="ARBA00022741"/>
    </source>
</evidence>